<gene>
    <name evidence="2" type="ORF">PVK06_007688</name>
</gene>
<dbReference type="InterPro" id="IPR043502">
    <property type="entry name" value="DNA/RNA_pol_sf"/>
</dbReference>
<evidence type="ECO:0000313" key="2">
    <source>
        <dbReference type="EMBL" id="KAK5838940.1"/>
    </source>
</evidence>
<sequence length="187" mass="21780">MVCRLRKSLYGLKQASIQWNIRLTEALHAAEFTQSKYDYFLFTKRVKGKTVVLFVYVDDLLIAGNDIDMIEELKGVLNTTFKMKDLGNLRYFLRIEVLRSNEGIVLSQKKYVHELIEDTGFKDAKIASTPLEQNLKLTTVDYDKDIQSEDALLENKTSYQRLIGRLIYLTHTRPDIVFAVHYLSQFM</sequence>
<organism evidence="2 3">
    <name type="scientific">Gossypium arboreum</name>
    <name type="common">Tree cotton</name>
    <name type="synonym">Gossypium nanking</name>
    <dbReference type="NCBI Taxonomy" id="29729"/>
    <lineage>
        <taxon>Eukaryota</taxon>
        <taxon>Viridiplantae</taxon>
        <taxon>Streptophyta</taxon>
        <taxon>Embryophyta</taxon>
        <taxon>Tracheophyta</taxon>
        <taxon>Spermatophyta</taxon>
        <taxon>Magnoliopsida</taxon>
        <taxon>eudicotyledons</taxon>
        <taxon>Gunneridae</taxon>
        <taxon>Pentapetalae</taxon>
        <taxon>rosids</taxon>
        <taxon>malvids</taxon>
        <taxon>Malvales</taxon>
        <taxon>Malvaceae</taxon>
        <taxon>Malvoideae</taxon>
        <taxon>Gossypium</taxon>
    </lineage>
</organism>
<evidence type="ECO:0000259" key="1">
    <source>
        <dbReference type="Pfam" id="PF07727"/>
    </source>
</evidence>
<protein>
    <recommendedName>
        <fullName evidence="1">Reverse transcriptase Ty1/copia-type domain-containing protein</fullName>
    </recommendedName>
</protein>
<reference evidence="2 3" key="1">
    <citation type="submission" date="2023-03" db="EMBL/GenBank/DDBJ databases">
        <title>WGS of Gossypium arboreum.</title>
        <authorList>
            <person name="Yu D."/>
        </authorList>
    </citation>
    <scope>NUCLEOTIDE SEQUENCE [LARGE SCALE GENOMIC DNA]</scope>
    <source>
        <tissue evidence="2">Leaf</tissue>
    </source>
</reference>
<accession>A0ABR0QIB6</accession>
<dbReference type="EMBL" id="JARKNE010000003">
    <property type="protein sequence ID" value="KAK5838940.1"/>
    <property type="molecule type" value="Genomic_DNA"/>
</dbReference>
<dbReference type="PANTHER" id="PTHR11439">
    <property type="entry name" value="GAG-POL-RELATED RETROTRANSPOSON"/>
    <property type="match status" value="1"/>
</dbReference>
<name>A0ABR0QIB6_GOSAR</name>
<keyword evidence="3" id="KW-1185">Reference proteome</keyword>
<dbReference type="Pfam" id="PF07727">
    <property type="entry name" value="RVT_2"/>
    <property type="match status" value="1"/>
</dbReference>
<dbReference type="InterPro" id="IPR013103">
    <property type="entry name" value="RVT_2"/>
</dbReference>
<dbReference type="Proteomes" id="UP001358586">
    <property type="component" value="Chromosome 3"/>
</dbReference>
<dbReference type="SUPFAM" id="SSF56672">
    <property type="entry name" value="DNA/RNA polymerases"/>
    <property type="match status" value="1"/>
</dbReference>
<proteinExistence type="predicted"/>
<feature type="domain" description="Reverse transcriptase Ty1/copia-type" evidence="1">
    <location>
        <begin position="2"/>
        <end position="132"/>
    </location>
</feature>
<dbReference type="PANTHER" id="PTHR11439:SF498">
    <property type="entry name" value="DNAK FAMILY PROTEIN"/>
    <property type="match status" value="1"/>
</dbReference>
<evidence type="ECO:0000313" key="3">
    <source>
        <dbReference type="Proteomes" id="UP001358586"/>
    </source>
</evidence>
<comment type="caution">
    <text evidence="2">The sequence shown here is derived from an EMBL/GenBank/DDBJ whole genome shotgun (WGS) entry which is preliminary data.</text>
</comment>